<dbReference type="Pfam" id="PF00589">
    <property type="entry name" value="Phage_integrase"/>
    <property type="match status" value="1"/>
</dbReference>
<dbReference type="GO" id="GO:0003677">
    <property type="term" value="F:DNA binding"/>
    <property type="evidence" value="ECO:0007669"/>
    <property type="project" value="InterPro"/>
</dbReference>
<dbReference type="Proteomes" id="UP000093044">
    <property type="component" value="Chromosome"/>
</dbReference>
<dbReference type="PANTHER" id="PTHR30349:SF82">
    <property type="entry name" value="INTEGRASE_RECOMBINASE YOEC-RELATED"/>
    <property type="match status" value="1"/>
</dbReference>
<evidence type="ECO:0000259" key="2">
    <source>
        <dbReference type="PROSITE" id="PS51898"/>
    </source>
</evidence>
<dbReference type="GO" id="GO:0006310">
    <property type="term" value="P:DNA recombination"/>
    <property type="evidence" value="ECO:0007669"/>
    <property type="project" value="UniProtKB-KW"/>
</dbReference>
<dbReference type="GeneID" id="83059003"/>
<keyword evidence="4" id="KW-1185">Reference proteome</keyword>
<gene>
    <name evidence="3" type="ORF">BED41_14225</name>
</gene>
<proteinExistence type="predicted"/>
<dbReference type="SUPFAM" id="SSF56349">
    <property type="entry name" value="DNA breaking-rejoining enzymes"/>
    <property type="match status" value="1"/>
</dbReference>
<accession>A0A1B2I862</accession>
<dbReference type="KEGG" id="cpor:BED41_14225"/>
<dbReference type="GO" id="GO:0015074">
    <property type="term" value="P:DNA integration"/>
    <property type="evidence" value="ECO:0007669"/>
    <property type="project" value="InterPro"/>
</dbReference>
<dbReference type="InterPro" id="IPR050090">
    <property type="entry name" value="Tyrosine_recombinase_XerCD"/>
</dbReference>
<feature type="domain" description="Tyr recombinase" evidence="2">
    <location>
        <begin position="2"/>
        <end position="186"/>
    </location>
</feature>
<dbReference type="Gene3D" id="1.10.443.10">
    <property type="entry name" value="Intergrase catalytic core"/>
    <property type="match status" value="1"/>
</dbReference>
<keyword evidence="1" id="KW-0233">DNA recombination</keyword>
<evidence type="ECO:0000256" key="1">
    <source>
        <dbReference type="ARBA" id="ARBA00023172"/>
    </source>
</evidence>
<dbReference type="InterPro" id="IPR011010">
    <property type="entry name" value="DNA_brk_join_enz"/>
</dbReference>
<dbReference type="InterPro" id="IPR002104">
    <property type="entry name" value="Integrase_catalytic"/>
</dbReference>
<organism evidence="3 4">
    <name type="scientific">Cloacibacillus porcorum</name>
    <dbReference type="NCBI Taxonomy" id="1197717"/>
    <lineage>
        <taxon>Bacteria</taxon>
        <taxon>Thermotogati</taxon>
        <taxon>Synergistota</taxon>
        <taxon>Synergistia</taxon>
        <taxon>Synergistales</taxon>
        <taxon>Synergistaceae</taxon>
        <taxon>Cloacibacillus</taxon>
    </lineage>
</organism>
<evidence type="ECO:0000313" key="4">
    <source>
        <dbReference type="Proteomes" id="UP000093044"/>
    </source>
</evidence>
<protein>
    <submittedName>
        <fullName evidence="3">Integrase</fullName>
    </submittedName>
</protein>
<reference evidence="3" key="1">
    <citation type="submission" date="2016-08" db="EMBL/GenBank/DDBJ databases">
        <title>Complete genome of Cloacibacillus porcorum.</title>
        <authorList>
            <person name="Looft T."/>
            <person name="Bayles D.O."/>
            <person name="Alt D.P."/>
        </authorList>
    </citation>
    <scope>NUCLEOTIDE SEQUENCE [LARGE SCALE GENOMIC DNA]</scope>
    <source>
        <strain evidence="3">CL-84</strain>
    </source>
</reference>
<dbReference type="STRING" id="1197717.BED41_14225"/>
<sequence>MELVEPIRDTKKIDRMKKYLKEKSTRDYCLFVLGINSGLRISDLLSLQVKDVAEDNGKLKERITITEQKTGKTKDFPISDTASKAIKEQLDAMKSKEPTSYLFPSRKGGGAIQRYQAWRILNEAAKHSGLADDAIGTHTMRKTFGYHAYKKGMDITIIQKLLNHSSPSITLSYIGITRDDLDNVYLNLNL</sequence>
<dbReference type="CDD" id="cd01192">
    <property type="entry name" value="INT_C_like_3"/>
    <property type="match status" value="1"/>
</dbReference>
<name>A0A1B2I862_9BACT</name>
<evidence type="ECO:0000313" key="3">
    <source>
        <dbReference type="EMBL" id="ANZ46153.1"/>
    </source>
</evidence>
<dbReference type="PANTHER" id="PTHR30349">
    <property type="entry name" value="PHAGE INTEGRASE-RELATED"/>
    <property type="match status" value="1"/>
</dbReference>
<dbReference type="OrthoDB" id="9788852at2"/>
<dbReference type="EMBL" id="CP016757">
    <property type="protein sequence ID" value="ANZ46153.1"/>
    <property type="molecule type" value="Genomic_DNA"/>
</dbReference>
<dbReference type="AlphaFoldDB" id="A0A1B2I862"/>
<dbReference type="InterPro" id="IPR013762">
    <property type="entry name" value="Integrase-like_cat_sf"/>
</dbReference>
<dbReference type="PROSITE" id="PS51898">
    <property type="entry name" value="TYR_RECOMBINASE"/>
    <property type="match status" value="1"/>
</dbReference>
<dbReference type="RefSeq" id="WP_066747765.1">
    <property type="nucleotide sequence ID" value="NZ_CP016757.1"/>
</dbReference>